<dbReference type="GO" id="GO:0005884">
    <property type="term" value="C:actin filament"/>
    <property type="evidence" value="ECO:0007669"/>
    <property type="project" value="TreeGrafter"/>
</dbReference>
<comment type="caution">
    <text evidence="2">The sequence shown here is derived from an EMBL/GenBank/DDBJ whole genome shotgun (WGS) entry which is preliminary data.</text>
</comment>
<dbReference type="PANTHER" id="PTHR45691:SF6">
    <property type="entry name" value="PROTEIN DIAPHANOUS"/>
    <property type="match status" value="1"/>
</dbReference>
<feature type="compositionally biased region" description="Pro residues" evidence="1">
    <location>
        <begin position="633"/>
        <end position="644"/>
    </location>
</feature>
<dbReference type="PANTHER" id="PTHR45691">
    <property type="entry name" value="PROTEIN DIAPHANOUS"/>
    <property type="match status" value="1"/>
</dbReference>
<dbReference type="InterPro" id="IPR051412">
    <property type="entry name" value="Formin_Homology_Diaphanous_sf"/>
</dbReference>
<keyword evidence="3" id="KW-1185">Reference proteome</keyword>
<feature type="compositionally biased region" description="Polar residues" evidence="1">
    <location>
        <begin position="787"/>
        <end position="800"/>
    </location>
</feature>
<feature type="compositionally biased region" description="Pro residues" evidence="1">
    <location>
        <begin position="304"/>
        <end position="320"/>
    </location>
</feature>
<feature type="compositionally biased region" description="Basic residues" evidence="1">
    <location>
        <begin position="221"/>
        <end position="230"/>
    </location>
</feature>
<protein>
    <submittedName>
        <fullName evidence="2">Uncharacterized protein</fullName>
    </submittedName>
</protein>
<accession>A0A4U0TN64</accession>
<feature type="region of interest" description="Disordered" evidence="1">
    <location>
        <begin position="766"/>
        <end position="821"/>
    </location>
</feature>
<evidence type="ECO:0000313" key="2">
    <source>
        <dbReference type="EMBL" id="TKA23414.1"/>
    </source>
</evidence>
<dbReference type="Proteomes" id="UP000308549">
    <property type="component" value="Unassembled WGS sequence"/>
</dbReference>
<feature type="compositionally biased region" description="Basic and acidic residues" evidence="1">
    <location>
        <begin position="371"/>
        <end position="388"/>
    </location>
</feature>
<feature type="region of interest" description="Disordered" evidence="1">
    <location>
        <begin position="35"/>
        <end position="335"/>
    </location>
</feature>
<dbReference type="OrthoDB" id="3648726at2759"/>
<feature type="compositionally biased region" description="Polar residues" evidence="1">
    <location>
        <begin position="727"/>
        <end position="736"/>
    </location>
</feature>
<feature type="compositionally biased region" description="Pro residues" evidence="1">
    <location>
        <begin position="245"/>
        <end position="261"/>
    </location>
</feature>
<evidence type="ECO:0000256" key="1">
    <source>
        <dbReference type="SAM" id="MobiDB-lite"/>
    </source>
</evidence>
<feature type="compositionally biased region" description="Low complexity" evidence="1">
    <location>
        <begin position="108"/>
        <end position="119"/>
    </location>
</feature>
<feature type="region of interest" description="Disordered" evidence="1">
    <location>
        <begin position="630"/>
        <end position="655"/>
    </location>
</feature>
<proteinExistence type="predicted"/>
<name>A0A4U0TN64_9PEZI</name>
<feature type="compositionally biased region" description="Low complexity" evidence="1">
    <location>
        <begin position="271"/>
        <end position="285"/>
    </location>
</feature>
<feature type="compositionally biased region" description="Basic residues" evidence="1">
    <location>
        <begin position="926"/>
        <end position="940"/>
    </location>
</feature>
<feature type="region of interest" description="Disordered" evidence="1">
    <location>
        <begin position="359"/>
        <end position="432"/>
    </location>
</feature>
<feature type="compositionally biased region" description="Low complexity" evidence="1">
    <location>
        <begin position="693"/>
        <end position="709"/>
    </location>
</feature>
<feature type="region of interest" description="Disordered" evidence="1">
    <location>
        <begin position="494"/>
        <end position="525"/>
    </location>
</feature>
<feature type="compositionally biased region" description="Low complexity" evidence="1">
    <location>
        <begin position="231"/>
        <end position="244"/>
    </location>
</feature>
<feature type="region of interest" description="Disordered" evidence="1">
    <location>
        <begin position="866"/>
        <end position="984"/>
    </location>
</feature>
<feature type="compositionally biased region" description="Basic residues" evidence="1">
    <location>
        <begin position="495"/>
        <end position="505"/>
    </location>
</feature>
<organism evidence="2 3">
    <name type="scientific">Salinomyces thailandicus</name>
    <dbReference type="NCBI Taxonomy" id="706561"/>
    <lineage>
        <taxon>Eukaryota</taxon>
        <taxon>Fungi</taxon>
        <taxon>Dikarya</taxon>
        <taxon>Ascomycota</taxon>
        <taxon>Pezizomycotina</taxon>
        <taxon>Dothideomycetes</taxon>
        <taxon>Dothideomycetidae</taxon>
        <taxon>Mycosphaerellales</taxon>
        <taxon>Teratosphaeriaceae</taxon>
        <taxon>Salinomyces</taxon>
    </lineage>
</organism>
<dbReference type="EMBL" id="NAJL01000056">
    <property type="protein sequence ID" value="TKA23414.1"/>
    <property type="molecule type" value="Genomic_DNA"/>
</dbReference>
<feature type="compositionally biased region" description="Pro residues" evidence="1">
    <location>
        <begin position="120"/>
        <end position="132"/>
    </location>
</feature>
<reference evidence="2 3" key="1">
    <citation type="submission" date="2017-03" db="EMBL/GenBank/DDBJ databases">
        <title>Genomes of endolithic fungi from Antarctica.</title>
        <authorList>
            <person name="Coleine C."/>
            <person name="Masonjones S."/>
            <person name="Stajich J.E."/>
        </authorList>
    </citation>
    <scope>NUCLEOTIDE SEQUENCE [LARGE SCALE GENOMIC DNA]</scope>
    <source>
        <strain evidence="2 3">CCFEE 6315</strain>
    </source>
</reference>
<evidence type="ECO:0000313" key="3">
    <source>
        <dbReference type="Proteomes" id="UP000308549"/>
    </source>
</evidence>
<gene>
    <name evidence="2" type="ORF">B0A50_07290</name>
</gene>
<dbReference type="GO" id="GO:0030041">
    <property type="term" value="P:actin filament polymerization"/>
    <property type="evidence" value="ECO:0007669"/>
    <property type="project" value="TreeGrafter"/>
</dbReference>
<feature type="region of interest" description="Disordered" evidence="1">
    <location>
        <begin position="682"/>
        <end position="741"/>
    </location>
</feature>
<feature type="compositionally biased region" description="Basic and acidic residues" evidence="1">
    <location>
        <begin position="506"/>
        <end position="516"/>
    </location>
</feature>
<feature type="compositionally biased region" description="Acidic residues" evidence="1">
    <location>
        <begin position="413"/>
        <end position="432"/>
    </location>
</feature>
<sequence>MPSGKGNFGDHVSVFHFTNRISSAKIRKYKMATERGMSNVPGGGPSSNTPMMGNVVTPAPQVEPAGMGPPGGQISPMGPPPPRLSTEGPASEEPPSKKPRLVIKVRDPAASLSPASAPAGPAPRPTPSPAPPGENITVARPRRGSGLRIRYSENMVLDDPTLKIDDGNESSDLSSAPPTPPQAKDSTPEVEEPVNPEYGHNFMSFYIDGGDEEPKPAAVAKPKKPPKPKQKGAQSKQAAQSQPPQQHPPPPHPQQMMPPPQGFRSLPVPMPMAASANAPAPHSNATSHKPRHNSQTSRPQAHYAPPPAPRNQAPPPPPMPQVLLVDFDDINKDNTPRPLALVGEMVDKLHALSTALTNFGGVPPVPQSPVEQKKEPDPPPRVEKDKVGKTGNKGSEISTKGDVVDNLLGMFGGDDDDESGESDESAESEEEIDDVLMKPITDYTTSTVGQPDGPLSYGIQFIQNALKSWAQQRLQHQFHSALLQQAREWQQHCISRQKRGPGRPRKFPDGHEHERQPPPTQPPPFHVRLESTPEGVAIKSFQQVLDSGCLQVNAMLPTVLTTALRHLYMQIDHLINQGSKPEPRWQCMSYGAQITANRARVAKWKDAQIRVQAEMDRQQHLANQALLRQMGLAPPPPGAPPPMTPEQQRADAQAREIELDRRRSMQLAMQQPQVSANMLTPMQFTNQPPINPPTSHAPSPRPATTAPTSQRHSQPASPALGGANPQGYRSPSNANGSAKPAEKVRMYTSNLTPRSGAAMQFSFPQPHAEAADGTSAAQGPSHGLPNRHTNGTPPQLQESAGASAERVRPSIESGATATTAVVDDAQLGNSTAGMSIHEQNPSNSDAMLVDSEDGGVSVTIKREEPAEIPPPAPATGGFTAVNAQGPPRKKQKMSSNFASPAAPAGDRERTRFLAAPGTDQRSEKKAKAKMMTARKAKSPGHVHDGESNNGGDKGMEIGSAASTAETSGLAAAKFPHPGAVVVDQ</sequence>
<dbReference type="AlphaFoldDB" id="A0A4U0TN64"/>